<dbReference type="InterPro" id="IPR045755">
    <property type="entry name" value="FtsL-like"/>
</dbReference>
<dbReference type="OrthoDB" id="1132266at2"/>
<dbReference type="Proteomes" id="UP000245430">
    <property type="component" value="Unassembled WGS sequence"/>
</dbReference>
<name>A0A316DQT9_9FLAO</name>
<evidence type="ECO:0000313" key="2">
    <source>
        <dbReference type="EMBL" id="PWK19123.1"/>
    </source>
</evidence>
<accession>A0A316DQT9</accession>
<keyword evidence="1" id="KW-0175">Coiled coil</keyword>
<organism evidence="2 3">
    <name type="scientific">Xanthomarina spongicola</name>
    <dbReference type="NCBI Taxonomy" id="570520"/>
    <lineage>
        <taxon>Bacteria</taxon>
        <taxon>Pseudomonadati</taxon>
        <taxon>Bacteroidota</taxon>
        <taxon>Flavobacteriia</taxon>
        <taxon>Flavobacteriales</taxon>
        <taxon>Flavobacteriaceae</taxon>
        <taxon>Xanthomarina</taxon>
    </lineage>
</organism>
<evidence type="ECO:0000313" key="3">
    <source>
        <dbReference type="Proteomes" id="UP000245430"/>
    </source>
</evidence>
<keyword evidence="3" id="KW-1185">Reference proteome</keyword>
<dbReference type="Pfam" id="PF19579">
    <property type="entry name" value="FtsL_2"/>
    <property type="match status" value="1"/>
</dbReference>
<evidence type="ECO:0000256" key="1">
    <source>
        <dbReference type="SAM" id="Coils"/>
    </source>
</evidence>
<dbReference type="AlphaFoldDB" id="A0A316DQT9"/>
<dbReference type="EMBL" id="QGGP01000003">
    <property type="protein sequence ID" value="PWK19123.1"/>
    <property type="molecule type" value="Genomic_DNA"/>
</dbReference>
<comment type="caution">
    <text evidence="2">The sequence shown here is derived from an EMBL/GenBank/DDBJ whole genome shotgun (WGS) entry which is preliminary data.</text>
</comment>
<sequence>MKKGILNILKGTFLVNDDAFKNWRMILFVSSLAFVMIASSHSADKKVHKIARLNNEAKELRSAFVDGRKKLMELKKESMVELKMKEKGLAISEIPPTKIKVKSQN</sequence>
<reference evidence="2 3" key="1">
    <citation type="submission" date="2018-05" db="EMBL/GenBank/DDBJ databases">
        <title>Genomic Encyclopedia of Archaeal and Bacterial Type Strains, Phase II (KMG-II): from individual species to whole genera.</title>
        <authorList>
            <person name="Goeker M."/>
        </authorList>
    </citation>
    <scope>NUCLEOTIDE SEQUENCE [LARGE SCALE GENOMIC DNA]</scope>
    <source>
        <strain evidence="2 3">DSM 22637</strain>
    </source>
</reference>
<feature type="coiled-coil region" evidence="1">
    <location>
        <begin position="43"/>
        <end position="70"/>
    </location>
</feature>
<protein>
    <recommendedName>
        <fullName evidence="4">S-adenosyl-methyltransferase</fullName>
    </recommendedName>
</protein>
<evidence type="ECO:0008006" key="4">
    <source>
        <dbReference type="Google" id="ProtNLM"/>
    </source>
</evidence>
<proteinExistence type="predicted"/>
<gene>
    <name evidence="2" type="ORF">LX78_01602</name>
</gene>
<dbReference type="RefSeq" id="WP_109682122.1">
    <property type="nucleotide sequence ID" value="NZ_QGGP01000003.1"/>
</dbReference>